<dbReference type="EMBL" id="SDPL01000143">
    <property type="protein sequence ID" value="RXZ47991.1"/>
    <property type="molecule type" value="Genomic_DNA"/>
</dbReference>
<dbReference type="AlphaFoldDB" id="A0A4Q2JIW7"/>
<evidence type="ECO:0000313" key="3">
    <source>
        <dbReference type="Proteomes" id="UP000292881"/>
    </source>
</evidence>
<feature type="domain" description="GP-PDE" evidence="1">
    <location>
        <begin position="14"/>
        <end position="250"/>
    </location>
</feature>
<protein>
    <submittedName>
        <fullName evidence="2">Glycerophosphodiester phosphodiesterase</fullName>
    </submittedName>
</protein>
<dbReference type="PANTHER" id="PTHR43805:SF1">
    <property type="entry name" value="GP-PDE DOMAIN-CONTAINING PROTEIN"/>
    <property type="match status" value="1"/>
</dbReference>
<dbReference type="GO" id="GO:0008081">
    <property type="term" value="F:phosphoric diester hydrolase activity"/>
    <property type="evidence" value="ECO:0007669"/>
    <property type="project" value="InterPro"/>
</dbReference>
<organism evidence="2 3">
    <name type="scientific">Agromyces binzhouensis</name>
    <dbReference type="NCBI Taxonomy" id="1817495"/>
    <lineage>
        <taxon>Bacteria</taxon>
        <taxon>Bacillati</taxon>
        <taxon>Actinomycetota</taxon>
        <taxon>Actinomycetes</taxon>
        <taxon>Micrococcales</taxon>
        <taxon>Microbacteriaceae</taxon>
        <taxon>Agromyces</taxon>
    </lineage>
</organism>
<keyword evidence="3" id="KW-1185">Reference proteome</keyword>
<dbReference type="Gene3D" id="3.20.20.190">
    <property type="entry name" value="Phosphatidylinositol (PI) phosphodiesterase"/>
    <property type="match status" value="1"/>
</dbReference>
<comment type="caution">
    <text evidence="2">The sequence shown here is derived from an EMBL/GenBank/DDBJ whole genome shotgun (WGS) entry which is preliminary data.</text>
</comment>
<evidence type="ECO:0000259" key="1">
    <source>
        <dbReference type="PROSITE" id="PS51704"/>
    </source>
</evidence>
<dbReference type="PROSITE" id="PS51704">
    <property type="entry name" value="GP_PDE"/>
    <property type="match status" value="1"/>
</dbReference>
<dbReference type="SUPFAM" id="SSF51695">
    <property type="entry name" value="PLC-like phosphodiesterases"/>
    <property type="match status" value="1"/>
</dbReference>
<dbReference type="OrthoDB" id="5241788at2"/>
<dbReference type="Proteomes" id="UP000292881">
    <property type="component" value="Unassembled WGS sequence"/>
</dbReference>
<accession>A0A4Q2JIW7</accession>
<reference evidence="2 3" key="1">
    <citation type="submission" date="2019-01" db="EMBL/GenBank/DDBJ databases">
        <authorList>
            <person name="Li J."/>
        </authorList>
    </citation>
    <scope>NUCLEOTIDE SEQUENCE [LARGE SCALE GENOMIC DNA]</scope>
    <source>
        <strain evidence="2 3">CGMCC 4.7180</strain>
    </source>
</reference>
<dbReference type="Pfam" id="PF03009">
    <property type="entry name" value="GDPD"/>
    <property type="match status" value="1"/>
</dbReference>
<name>A0A4Q2JIW7_9MICO</name>
<dbReference type="InterPro" id="IPR030395">
    <property type="entry name" value="GP_PDE_dom"/>
</dbReference>
<dbReference type="GO" id="GO:0006629">
    <property type="term" value="P:lipid metabolic process"/>
    <property type="evidence" value="ECO:0007669"/>
    <property type="project" value="InterPro"/>
</dbReference>
<proteinExistence type="predicted"/>
<evidence type="ECO:0000313" key="2">
    <source>
        <dbReference type="EMBL" id="RXZ47991.1"/>
    </source>
</evidence>
<sequence>MTRVAGGWFEPPAPRVLAHRGLALEAPENTLAAFEAAVRAGAQYLETDIHPSADGAAVLAHDPTLRRVAGRPESVSDLSLDALRGVDLGGGHGFATLDELLHAFPEVRLNVDVKTDAAVAPTVDAVRRAGAADRVLLTAFSDARRRRLADAVPGSVTSAGRTSVLRAVAASRTRSSGAMRRGVAGARALQIPERVGRLRILSPALIETAHAAGLEVHVWTVNDEGDMRRLLDLGVDGLVTDRADLALRVVSGI</sequence>
<dbReference type="PANTHER" id="PTHR43805">
    <property type="entry name" value="GLYCEROPHOSPHORYL DIESTER PHOSPHODIESTERASE"/>
    <property type="match status" value="1"/>
</dbReference>
<dbReference type="InterPro" id="IPR017946">
    <property type="entry name" value="PLC-like_Pdiesterase_TIM-brl"/>
</dbReference>
<dbReference type="CDD" id="cd08561">
    <property type="entry name" value="GDPD_cytoplasmic_ScUgpQ2_like"/>
    <property type="match status" value="1"/>
</dbReference>
<gene>
    <name evidence="2" type="ORF">ESO86_08765</name>
</gene>